<reference evidence="1 2" key="1">
    <citation type="journal article" date="2016" name="Nat. Commun.">
        <title>Thousands of microbial genomes shed light on interconnected biogeochemical processes in an aquifer system.</title>
        <authorList>
            <person name="Anantharaman K."/>
            <person name="Brown C.T."/>
            <person name="Hug L.A."/>
            <person name="Sharon I."/>
            <person name="Castelle C.J."/>
            <person name="Probst A.J."/>
            <person name="Thomas B.C."/>
            <person name="Singh A."/>
            <person name="Wilkins M.J."/>
            <person name="Karaoz U."/>
            <person name="Brodie E.L."/>
            <person name="Williams K.H."/>
            <person name="Hubbard S.S."/>
            <person name="Banfield J.F."/>
        </authorList>
    </citation>
    <scope>NUCLEOTIDE SEQUENCE [LARGE SCALE GENOMIC DNA]</scope>
</reference>
<dbReference type="SUPFAM" id="SSF56281">
    <property type="entry name" value="Metallo-hydrolase/oxidoreductase"/>
    <property type="match status" value="1"/>
</dbReference>
<proteinExistence type="predicted"/>
<name>A0A1F7J3U1_9BACT</name>
<organism evidence="1 2">
    <name type="scientific">Candidatus Roizmanbacteria bacterium RIFCSPLOWO2_01_FULL_40_42</name>
    <dbReference type="NCBI Taxonomy" id="1802066"/>
    <lineage>
        <taxon>Bacteria</taxon>
        <taxon>Candidatus Roizmaniibacteriota</taxon>
    </lineage>
</organism>
<dbReference type="PANTHER" id="PTHR30619:SF1">
    <property type="entry name" value="RECOMBINATION PROTEIN 2"/>
    <property type="match status" value="1"/>
</dbReference>
<evidence type="ECO:0000313" key="1">
    <source>
        <dbReference type="EMBL" id="OGK50259.1"/>
    </source>
</evidence>
<dbReference type="Proteomes" id="UP000178558">
    <property type="component" value="Unassembled WGS sequence"/>
</dbReference>
<evidence type="ECO:0000313" key="2">
    <source>
        <dbReference type="Proteomes" id="UP000178558"/>
    </source>
</evidence>
<protein>
    <recommendedName>
        <fullName evidence="3">Metallo-beta-lactamase domain-containing protein</fullName>
    </recommendedName>
</protein>
<dbReference type="EMBL" id="MGAQ01000020">
    <property type="protein sequence ID" value="OGK50259.1"/>
    <property type="molecule type" value="Genomic_DNA"/>
</dbReference>
<dbReference type="AlphaFoldDB" id="A0A1F7J3U1"/>
<gene>
    <name evidence="1" type="ORF">A3B50_00370</name>
</gene>
<dbReference type="PANTHER" id="PTHR30619">
    <property type="entry name" value="DNA INTERNALIZATION/COMPETENCE PROTEIN COMEC/REC2"/>
    <property type="match status" value="1"/>
</dbReference>
<dbReference type="InterPro" id="IPR052159">
    <property type="entry name" value="Competence_DNA_uptake"/>
</dbReference>
<accession>A0A1F7J3U1</accession>
<dbReference type="InterPro" id="IPR036866">
    <property type="entry name" value="RibonucZ/Hydroxyglut_hydro"/>
</dbReference>
<comment type="caution">
    <text evidence="1">The sequence shown here is derived from an EMBL/GenBank/DDBJ whole genome shotgun (WGS) entry which is preliminary data.</text>
</comment>
<evidence type="ECO:0008006" key="3">
    <source>
        <dbReference type="Google" id="ProtNLM"/>
    </source>
</evidence>
<sequence>MVKIHFLNVGHGDCTIIEHASGNITMIDVNNGEELDSETGAEISEALNYDPALVYNAAHMQNLSPTDLLKNLGYSRELENPVRYFKNMFLGKHIFRYIQTHPDLDHMRGIAALREEGINITNFWDTEHSKEPEEFIGDDKSHWDEYNNLRSGSGVTVLKLSRHAKNHYYNSHPVLNIDGDGIYILAPTSELTSQANESENWNNLSYVLMLVHNGIRVVFGGDAGSQVWDSIVEAANPKSELSCHILKASHHGRDSGYHEEVVKLMKPVYTIVSVGKKPEADASNKYRQHTLNEVWSTRWKGNIISTIYDNGKFDISSQYANG</sequence>
<dbReference type="Gene3D" id="3.60.15.10">
    <property type="entry name" value="Ribonuclease Z/Hydroxyacylglutathione hydrolase-like"/>
    <property type="match status" value="1"/>
</dbReference>